<gene>
    <name evidence="1" type="ORF">ACFPZ3_27425</name>
</gene>
<dbReference type="Gene3D" id="3.20.20.80">
    <property type="entry name" value="Glycosidases"/>
    <property type="match status" value="1"/>
</dbReference>
<accession>A0ABW1CT02</accession>
<name>A0ABW1CT02_9ACTN</name>
<dbReference type="Proteomes" id="UP001596058">
    <property type="component" value="Unassembled WGS sequence"/>
</dbReference>
<dbReference type="RefSeq" id="WP_379517111.1">
    <property type="nucleotide sequence ID" value="NZ_JBHSPA010000031.1"/>
</dbReference>
<dbReference type="EMBL" id="JBHSPA010000031">
    <property type="protein sequence ID" value="MFC5827606.1"/>
    <property type="molecule type" value="Genomic_DNA"/>
</dbReference>
<evidence type="ECO:0008006" key="3">
    <source>
        <dbReference type="Google" id="ProtNLM"/>
    </source>
</evidence>
<organism evidence="1 2">
    <name type="scientific">Nonomuraea insulae</name>
    <dbReference type="NCBI Taxonomy" id="1616787"/>
    <lineage>
        <taxon>Bacteria</taxon>
        <taxon>Bacillati</taxon>
        <taxon>Actinomycetota</taxon>
        <taxon>Actinomycetes</taxon>
        <taxon>Streptosporangiales</taxon>
        <taxon>Streptosporangiaceae</taxon>
        <taxon>Nonomuraea</taxon>
    </lineage>
</organism>
<evidence type="ECO:0000313" key="1">
    <source>
        <dbReference type="EMBL" id="MFC5827606.1"/>
    </source>
</evidence>
<proteinExistence type="predicted"/>
<comment type="caution">
    <text evidence="1">The sequence shown here is derived from an EMBL/GenBank/DDBJ whole genome shotgun (WGS) entry which is preliminary data.</text>
</comment>
<protein>
    <recommendedName>
        <fullName evidence="3">Alanine-rich protein</fullName>
    </recommendedName>
</protein>
<sequence>MVRHGTFAYTWDIVGDPGAATRIAGLGIDTVTLQAAYHAVRGVTPWHPRHRLVHAEHAAAYFKLRPERWARLRPPAPTWGVEHDDRFGAASAALSAEGLRVEAWLVLTHSSAVGTAAPEVTVRNAYGERYPYALCPSHALVRDYALTLVSEVCEQYDVAALMLEACGWLGFEHGSHHEKTVGADLSAGARTLLSICFCAACRTALGPDAAELAGEVRAAVDGELQCGVPATLATERAAALLAHRAAVIGDLVRQAAALAGGREVLLMAADDPWLTGPDVGLDLSAFRAPADAYVLKCWGDPEAAVSQVKAAAGRTELALVANVSVLEEPWEGVSRLVAAGASQIRYYHAGLASRARLDRIRAAVQENP</sequence>
<evidence type="ECO:0000313" key="2">
    <source>
        <dbReference type="Proteomes" id="UP001596058"/>
    </source>
</evidence>
<keyword evidence="2" id="KW-1185">Reference proteome</keyword>
<reference evidence="2" key="1">
    <citation type="journal article" date="2019" name="Int. J. Syst. Evol. Microbiol.">
        <title>The Global Catalogue of Microorganisms (GCM) 10K type strain sequencing project: providing services to taxonomists for standard genome sequencing and annotation.</title>
        <authorList>
            <consortium name="The Broad Institute Genomics Platform"/>
            <consortium name="The Broad Institute Genome Sequencing Center for Infectious Disease"/>
            <person name="Wu L."/>
            <person name="Ma J."/>
        </authorList>
    </citation>
    <scope>NUCLEOTIDE SEQUENCE [LARGE SCALE GENOMIC DNA]</scope>
    <source>
        <strain evidence="2">CCUG 53903</strain>
    </source>
</reference>